<evidence type="ECO:0000256" key="1">
    <source>
        <dbReference type="SAM" id="MobiDB-lite"/>
    </source>
</evidence>
<reference evidence="2" key="2">
    <citation type="journal article" date="2015" name="Data Brief">
        <title>Shoot transcriptome of the giant reed, Arundo donax.</title>
        <authorList>
            <person name="Barrero R.A."/>
            <person name="Guerrero F.D."/>
            <person name="Moolhuijzen P."/>
            <person name="Goolsby J.A."/>
            <person name="Tidwell J."/>
            <person name="Bellgard S.E."/>
            <person name="Bellgard M.I."/>
        </authorList>
    </citation>
    <scope>NUCLEOTIDE SEQUENCE</scope>
    <source>
        <tissue evidence="2">Shoot tissue taken approximately 20 cm above the soil surface</tissue>
    </source>
</reference>
<protein>
    <submittedName>
        <fullName evidence="2">Uncharacterized protein</fullName>
    </submittedName>
</protein>
<organism evidence="2">
    <name type="scientific">Arundo donax</name>
    <name type="common">Giant reed</name>
    <name type="synonym">Donax arundinaceus</name>
    <dbReference type="NCBI Taxonomy" id="35708"/>
    <lineage>
        <taxon>Eukaryota</taxon>
        <taxon>Viridiplantae</taxon>
        <taxon>Streptophyta</taxon>
        <taxon>Embryophyta</taxon>
        <taxon>Tracheophyta</taxon>
        <taxon>Spermatophyta</taxon>
        <taxon>Magnoliopsida</taxon>
        <taxon>Liliopsida</taxon>
        <taxon>Poales</taxon>
        <taxon>Poaceae</taxon>
        <taxon>PACMAD clade</taxon>
        <taxon>Arundinoideae</taxon>
        <taxon>Arundineae</taxon>
        <taxon>Arundo</taxon>
    </lineage>
</organism>
<sequence>MSRSRFASSRGTTTLLGDGMSATVTFTSTRSGSWRRRWSMGCRNLTTRSSSATRASSPSSGAPRSWCRQSSEQSMLWTWSTATSAAPSLHQLPAASATSCYWSMISAASCG</sequence>
<evidence type="ECO:0000313" key="2">
    <source>
        <dbReference type="EMBL" id="JAD63789.1"/>
    </source>
</evidence>
<proteinExistence type="predicted"/>
<reference evidence="2" key="1">
    <citation type="submission" date="2014-09" db="EMBL/GenBank/DDBJ databases">
        <authorList>
            <person name="Magalhaes I.L.F."/>
            <person name="Oliveira U."/>
            <person name="Santos F.R."/>
            <person name="Vidigal T.H.D.A."/>
            <person name="Brescovit A.D."/>
            <person name="Santos A.J."/>
        </authorList>
    </citation>
    <scope>NUCLEOTIDE SEQUENCE</scope>
    <source>
        <tissue evidence="2">Shoot tissue taken approximately 20 cm above the soil surface</tissue>
    </source>
</reference>
<feature type="region of interest" description="Disordered" evidence="1">
    <location>
        <begin position="44"/>
        <end position="69"/>
    </location>
</feature>
<dbReference type="AlphaFoldDB" id="A0A0A9BII2"/>
<accession>A0A0A9BII2</accession>
<dbReference type="EMBL" id="GBRH01234106">
    <property type="protein sequence ID" value="JAD63789.1"/>
    <property type="molecule type" value="Transcribed_RNA"/>
</dbReference>
<feature type="compositionally biased region" description="Low complexity" evidence="1">
    <location>
        <begin position="46"/>
        <end position="65"/>
    </location>
</feature>
<name>A0A0A9BII2_ARUDO</name>